<comment type="caution">
    <text evidence="3">The sequence shown here is derived from an EMBL/GenBank/DDBJ whole genome shotgun (WGS) entry which is preliminary data.</text>
</comment>
<feature type="coiled-coil region" evidence="1">
    <location>
        <begin position="226"/>
        <end position="260"/>
    </location>
</feature>
<evidence type="ECO:0000256" key="1">
    <source>
        <dbReference type="SAM" id="Coils"/>
    </source>
</evidence>
<dbReference type="InterPro" id="IPR036691">
    <property type="entry name" value="Endo/exonu/phosph_ase_sf"/>
</dbReference>
<dbReference type="GO" id="GO:0008053">
    <property type="term" value="P:mitochondrial fusion"/>
    <property type="evidence" value="ECO:0007669"/>
    <property type="project" value="InterPro"/>
</dbReference>
<feature type="region of interest" description="Disordered" evidence="2">
    <location>
        <begin position="961"/>
        <end position="982"/>
    </location>
</feature>
<name>A0AAE0PQ20_9TELE</name>
<accession>A0AAE0PQ20</accession>
<evidence type="ECO:0000313" key="4">
    <source>
        <dbReference type="Proteomes" id="UP001274896"/>
    </source>
</evidence>
<feature type="compositionally biased region" description="Basic and acidic residues" evidence="2">
    <location>
        <begin position="963"/>
        <end position="976"/>
    </location>
</feature>
<organism evidence="3 4">
    <name type="scientific">Hemibagrus guttatus</name>
    <dbReference type="NCBI Taxonomy" id="175788"/>
    <lineage>
        <taxon>Eukaryota</taxon>
        <taxon>Metazoa</taxon>
        <taxon>Chordata</taxon>
        <taxon>Craniata</taxon>
        <taxon>Vertebrata</taxon>
        <taxon>Euteleostomi</taxon>
        <taxon>Actinopterygii</taxon>
        <taxon>Neopterygii</taxon>
        <taxon>Teleostei</taxon>
        <taxon>Ostariophysi</taxon>
        <taxon>Siluriformes</taxon>
        <taxon>Bagridae</taxon>
        <taxon>Hemibagrus</taxon>
    </lineage>
</organism>
<proteinExistence type="predicted"/>
<evidence type="ECO:0000256" key="2">
    <source>
        <dbReference type="SAM" id="MobiDB-lite"/>
    </source>
</evidence>
<protein>
    <recommendedName>
        <fullName evidence="5">Reverse transcriptase domain-containing protein</fullName>
    </recommendedName>
</protein>
<dbReference type="Proteomes" id="UP001274896">
    <property type="component" value="Unassembled WGS sequence"/>
</dbReference>
<feature type="non-terminal residue" evidence="3">
    <location>
        <position position="1"/>
    </location>
</feature>
<gene>
    <name evidence="3" type="ORF">QTP70_002762</name>
</gene>
<dbReference type="EMBL" id="JAUCMX010000164">
    <property type="protein sequence ID" value="KAK3506098.1"/>
    <property type="molecule type" value="Genomic_DNA"/>
</dbReference>
<keyword evidence="1" id="KW-0175">Coiled coil</keyword>
<keyword evidence="4" id="KW-1185">Reference proteome</keyword>
<dbReference type="AlphaFoldDB" id="A0AAE0PQ20"/>
<reference evidence="3" key="1">
    <citation type="submission" date="2023-06" db="EMBL/GenBank/DDBJ databases">
        <title>Male Hemibagrus guttatus genome.</title>
        <authorList>
            <person name="Bian C."/>
        </authorList>
    </citation>
    <scope>NUCLEOTIDE SEQUENCE</scope>
    <source>
        <strain evidence="3">Male_cb2023</strain>
        <tissue evidence="3">Muscle</tissue>
    </source>
</reference>
<dbReference type="Pfam" id="PF10265">
    <property type="entry name" value="Miga"/>
    <property type="match status" value="1"/>
</dbReference>
<dbReference type="Gene3D" id="3.60.10.10">
    <property type="entry name" value="Endonuclease/exonuclease/phosphatase"/>
    <property type="match status" value="1"/>
</dbReference>
<dbReference type="InterPro" id="IPR019392">
    <property type="entry name" value="Miga"/>
</dbReference>
<sequence>VGCELEEKERFWSELDEVMESIPTGERVVIGADFNGHVGEGNTLDEEVMGKFGVKERNLEGQMVVDFAKRMDMGVVNTYFQKREEHRVTYKSGGRRTQVDYILCRRGNLKEISDCKVVVGESVARQHRMVVCRMTLMVCKTKRSKIEKKTKWWKLKKEECCEEFRQKLRQALGGQVVLPDDWETTAEVIRETGRKVLGVSSGRRKEDKETWWWNEEVQDSIQRKRLAKKKWDMDRTEENRQEYKELQRRVKREVSKAKQKAYDELYTRLDTREGEKDLYRLARQRDQYGKDVQQKVDKIRKDEVRKALKRMKSGKAVGPDDIPVEVWKCLGEAAVEFLANLFNRVLENLEKAYDRVPREELWYCMRKSGVAEKYVRVVQDMYERSRTVVRCAVVMDQLSEEVRQESPWTMMFADDIVICSESREQVEENLERWRFALERRGMKVSHIQSNGECGKEVKKRVQAETVSLRKRQESELEVAELKMLRFSLGVTRLDRIRNEYIRGTAHVGRLGDKVREARLRWFGHVQRRDNSRSAHVSVGGVAPQCSFRGGRCLTRRQRRRVWQHPAPALPPLGEFQFPARQTSSPRSRRSSVDIARCECSAVDVARSCCSAVDVAWSCGSAVDVIRLCGSAVDVIRLCGSAVDLVRRLRSAVDVASDPLALPSATTDEELQMAFRGFLQELKSWTLGEIACAAGLVAFTAGAGYCVYRSLWGERAPPVHTQPPHEPVDLLGESSDTPTVLQVVEPILPLLPTESHPTSSAVVLPLSAGELNSTCCNDEYNSADSSISQSGPVDIRRDISRMVRGPESQICWLETAETHRLTLEVIEPNTQLLPNEHHQESSPILLEAVMFIMLFISQTLDAVNVKGYFLGMIRGPESRFCWFKTTKTHNFDHLGFPHQTTIEDCFTAIQGEYGKVTELVSCKLVETSIFEPLEDYVQTLKRVFCTCLHVARDGRVNISTWEQEQVHSPHSDSKEQYDYEESDESLSQEELEVPFISGHLTDRGVTDIGLKLRALREAFATHLACIDNQNFLFVMGKKFVMRLAAVNNQDAVRVQLAYEDLIWFLKTPSYQDSIAAELSGAYVYHYNFVDIFYELLLFGYVKNGSIPDTFKGGFLERLFALISMWNVDVWEPAAEIYFTVLIDQLTDLAELLFTQPPQFYYDPAALASTLRPLLRQRVQKMMDILEKL</sequence>
<dbReference type="InterPro" id="IPR027124">
    <property type="entry name" value="Swc5/CFDP1/2"/>
</dbReference>
<dbReference type="PANTHER" id="PTHR23227">
    <property type="entry name" value="BUCENTAUR RELATED"/>
    <property type="match status" value="1"/>
</dbReference>
<dbReference type="PANTHER" id="PTHR23227:SF83">
    <property type="entry name" value="ENDONUCLEASE_EXONUCLEASE_PHOSPHATASE DOMAIN-CONTAINING PROTEIN"/>
    <property type="match status" value="1"/>
</dbReference>
<evidence type="ECO:0000313" key="3">
    <source>
        <dbReference type="EMBL" id="KAK3506098.1"/>
    </source>
</evidence>
<dbReference type="SUPFAM" id="SSF56219">
    <property type="entry name" value="DNase I-like"/>
    <property type="match status" value="1"/>
</dbReference>
<evidence type="ECO:0008006" key="5">
    <source>
        <dbReference type="Google" id="ProtNLM"/>
    </source>
</evidence>